<keyword evidence="4" id="KW-1185">Reference proteome</keyword>
<evidence type="ECO:0000313" key="3">
    <source>
        <dbReference type="EMBL" id="RHJ89745.1"/>
    </source>
</evidence>
<accession>A0A415E817</accession>
<dbReference type="InterPro" id="IPR036890">
    <property type="entry name" value="HATPase_C_sf"/>
</dbReference>
<gene>
    <name evidence="3" type="ORF">DW099_04055</name>
</gene>
<keyword evidence="1" id="KW-0812">Transmembrane</keyword>
<dbReference type="GO" id="GO:0005524">
    <property type="term" value="F:ATP binding"/>
    <property type="evidence" value="ECO:0007669"/>
    <property type="project" value="UniProtKB-KW"/>
</dbReference>
<dbReference type="PANTHER" id="PTHR40448:SF1">
    <property type="entry name" value="TWO-COMPONENT SENSOR HISTIDINE KINASE"/>
    <property type="match status" value="1"/>
</dbReference>
<feature type="transmembrane region" description="Helical" evidence="1">
    <location>
        <begin position="112"/>
        <end position="130"/>
    </location>
</feature>
<feature type="domain" description="Sensor histidine kinase NatK-like C-terminal" evidence="2">
    <location>
        <begin position="308"/>
        <end position="410"/>
    </location>
</feature>
<feature type="transmembrane region" description="Helical" evidence="1">
    <location>
        <begin position="142"/>
        <end position="163"/>
    </location>
</feature>
<feature type="transmembrane region" description="Helical" evidence="1">
    <location>
        <begin position="6"/>
        <end position="22"/>
    </location>
</feature>
<feature type="transmembrane region" description="Helical" evidence="1">
    <location>
        <begin position="34"/>
        <end position="54"/>
    </location>
</feature>
<dbReference type="AlphaFoldDB" id="A0A415E817"/>
<evidence type="ECO:0000313" key="4">
    <source>
        <dbReference type="Proteomes" id="UP000284841"/>
    </source>
</evidence>
<dbReference type="PANTHER" id="PTHR40448">
    <property type="entry name" value="TWO-COMPONENT SENSOR HISTIDINE KINASE"/>
    <property type="match status" value="1"/>
</dbReference>
<comment type="caution">
    <text evidence="3">The sequence shown here is derived from an EMBL/GenBank/DDBJ whole genome shotgun (WGS) entry which is preliminary data.</text>
</comment>
<feature type="transmembrane region" description="Helical" evidence="1">
    <location>
        <begin position="83"/>
        <end position="100"/>
    </location>
</feature>
<proteinExistence type="predicted"/>
<dbReference type="SUPFAM" id="SSF55874">
    <property type="entry name" value="ATPase domain of HSP90 chaperone/DNA topoisomerase II/histidine kinase"/>
    <property type="match status" value="1"/>
</dbReference>
<dbReference type="EMBL" id="QRMS01000001">
    <property type="protein sequence ID" value="RHJ89745.1"/>
    <property type="molecule type" value="Genomic_DNA"/>
</dbReference>
<keyword evidence="1" id="KW-1133">Transmembrane helix</keyword>
<dbReference type="Gene3D" id="3.30.565.10">
    <property type="entry name" value="Histidine kinase-like ATPase, C-terminal domain"/>
    <property type="match status" value="1"/>
</dbReference>
<dbReference type="InterPro" id="IPR032834">
    <property type="entry name" value="NatK-like_C"/>
</dbReference>
<keyword evidence="3" id="KW-0547">Nucleotide-binding</keyword>
<protein>
    <submittedName>
        <fullName evidence="3">ATP-binding protein</fullName>
    </submittedName>
</protein>
<keyword evidence="3" id="KW-0067">ATP-binding</keyword>
<dbReference type="Pfam" id="PF14501">
    <property type="entry name" value="HATPase_c_5"/>
    <property type="match status" value="1"/>
</dbReference>
<dbReference type="RefSeq" id="WP_118333789.1">
    <property type="nucleotide sequence ID" value="NZ_AP025567.1"/>
</dbReference>
<dbReference type="STRING" id="1776384.GCA_900086585_03102"/>
<dbReference type="GO" id="GO:0042802">
    <property type="term" value="F:identical protein binding"/>
    <property type="evidence" value="ECO:0007669"/>
    <property type="project" value="TreeGrafter"/>
</dbReference>
<organism evidence="3 4">
    <name type="scientific">Emergencia timonensis</name>
    <dbReference type="NCBI Taxonomy" id="1776384"/>
    <lineage>
        <taxon>Bacteria</taxon>
        <taxon>Bacillati</taxon>
        <taxon>Bacillota</taxon>
        <taxon>Clostridia</taxon>
        <taxon>Peptostreptococcales</taxon>
        <taxon>Anaerovoracaceae</taxon>
        <taxon>Emergencia</taxon>
    </lineage>
</organism>
<reference evidence="3 4" key="1">
    <citation type="submission" date="2018-08" db="EMBL/GenBank/DDBJ databases">
        <title>A genome reference for cultivated species of the human gut microbiota.</title>
        <authorList>
            <person name="Zou Y."/>
            <person name="Xue W."/>
            <person name="Luo G."/>
        </authorList>
    </citation>
    <scope>NUCLEOTIDE SEQUENCE [LARGE SCALE GENOMIC DNA]</scope>
    <source>
        <strain evidence="3 4">AM07-24</strain>
    </source>
</reference>
<keyword evidence="1" id="KW-0472">Membrane</keyword>
<dbReference type="Proteomes" id="UP000284841">
    <property type="component" value="Unassembled WGS sequence"/>
</dbReference>
<evidence type="ECO:0000259" key="2">
    <source>
        <dbReference type="Pfam" id="PF14501"/>
    </source>
</evidence>
<evidence type="ECO:0000256" key="1">
    <source>
        <dbReference type="SAM" id="Phobius"/>
    </source>
</evidence>
<feature type="transmembrane region" description="Helical" evidence="1">
    <location>
        <begin position="169"/>
        <end position="199"/>
    </location>
</feature>
<dbReference type="CDD" id="cd16935">
    <property type="entry name" value="HATPase_AgrC-ComD-like"/>
    <property type="match status" value="1"/>
</dbReference>
<sequence length="417" mass="47447">MGTALYILDKLALFAAAYFAMKSSECLLSIKDGLWRRIVLISAYTLIITMVIFVGDRDNLPPTVILFMTAVMICYKESKLQRFTIGLMFCSTMLAFNGFYDNLSNPHWGTRIIIRLIFWVILYLLIKHFAPPKDYELSPVLWRLILFLTALPMGITCTLVIVPNPNYTFPYFIIVTCLVCFLICLIAFIGLMWAIIVLARQQQLEREVLMNDMNKRYYQAMEQQQFEVRRLRHDLANHLQILSSLPAAERDAYLAELIENPAMDSTLHYCADSTVNAVLSAKAPVMEQSSIKLECKADITRELPFDKVDVCALFANALDNAIEASRKLPEGQRWIHLKARAQKGLFAVKVANSLPKEASKAAEDTLPATTKTDKKSHGYGLRSISEIVSRYGGSMEIRTEDDQFQLFLYMPMEDADE</sequence>
<name>A0A415E817_9FIRM</name>
<dbReference type="OrthoDB" id="1634477at2"/>